<feature type="region of interest" description="Disordered" evidence="1">
    <location>
        <begin position="1"/>
        <end position="42"/>
    </location>
</feature>
<accession>A0ABR8PKI5</accession>
<organism evidence="2 3">
    <name type="scientific">Sporosarcina gallistercoris</name>
    <dbReference type="NCBI Taxonomy" id="2762245"/>
    <lineage>
        <taxon>Bacteria</taxon>
        <taxon>Bacillati</taxon>
        <taxon>Bacillota</taxon>
        <taxon>Bacilli</taxon>
        <taxon>Bacillales</taxon>
        <taxon>Caryophanaceae</taxon>
        <taxon>Sporosarcina</taxon>
    </lineage>
</organism>
<feature type="compositionally biased region" description="Basic and acidic residues" evidence="1">
    <location>
        <begin position="1"/>
        <end position="17"/>
    </location>
</feature>
<gene>
    <name evidence="2" type="ORF">H9659_10140</name>
</gene>
<name>A0ABR8PKI5_9BACL</name>
<comment type="caution">
    <text evidence="2">The sequence shown here is derived from an EMBL/GenBank/DDBJ whole genome shotgun (WGS) entry which is preliminary data.</text>
</comment>
<sequence length="81" mass="8792">MERADAWLERAGADAKRAGSAGKRAGCTSERAGSAGKRAGYVEMLTPSPSPFPLIKMRSAAEHTNQSWFKIRERTIGRELG</sequence>
<evidence type="ECO:0000313" key="2">
    <source>
        <dbReference type="EMBL" id="MBD7908688.1"/>
    </source>
</evidence>
<dbReference type="EMBL" id="JACSQY010000007">
    <property type="protein sequence ID" value="MBD7908688.1"/>
    <property type="molecule type" value="Genomic_DNA"/>
</dbReference>
<evidence type="ECO:0000313" key="3">
    <source>
        <dbReference type="Proteomes" id="UP000659496"/>
    </source>
</evidence>
<reference evidence="2 3" key="1">
    <citation type="submission" date="2020-08" db="EMBL/GenBank/DDBJ databases">
        <title>A Genomic Blueprint of the Chicken Gut Microbiome.</title>
        <authorList>
            <person name="Gilroy R."/>
            <person name="Ravi A."/>
            <person name="Getino M."/>
            <person name="Pursley I."/>
            <person name="Horton D.L."/>
            <person name="Alikhan N.-F."/>
            <person name="Baker D."/>
            <person name="Gharbi K."/>
            <person name="Hall N."/>
            <person name="Watson M."/>
            <person name="Adriaenssens E.M."/>
            <person name="Foster-Nyarko E."/>
            <person name="Jarju S."/>
            <person name="Secka A."/>
            <person name="Antonio M."/>
            <person name="Oren A."/>
            <person name="Chaudhuri R."/>
            <person name="La Ragione R.M."/>
            <person name="Hildebrand F."/>
            <person name="Pallen M.J."/>
        </authorList>
    </citation>
    <scope>NUCLEOTIDE SEQUENCE [LARGE SCALE GENOMIC DNA]</scope>
    <source>
        <strain evidence="2 3">Sa3CUA8</strain>
    </source>
</reference>
<dbReference type="Proteomes" id="UP000659496">
    <property type="component" value="Unassembled WGS sequence"/>
</dbReference>
<protein>
    <submittedName>
        <fullName evidence="2">Uncharacterized protein</fullName>
    </submittedName>
</protein>
<dbReference type="RefSeq" id="WP_191690090.1">
    <property type="nucleotide sequence ID" value="NZ_JACSQY010000007.1"/>
</dbReference>
<keyword evidence="3" id="KW-1185">Reference proteome</keyword>
<evidence type="ECO:0000256" key="1">
    <source>
        <dbReference type="SAM" id="MobiDB-lite"/>
    </source>
</evidence>
<proteinExistence type="predicted"/>